<feature type="domain" description="KIB1-4 beta-propeller" evidence="1">
    <location>
        <begin position="79"/>
        <end position="240"/>
    </location>
</feature>
<evidence type="ECO:0000313" key="2">
    <source>
        <dbReference type="EMBL" id="KAJ1695867.1"/>
    </source>
</evidence>
<sequence length="345" mass="40375">MDGSPFVFPDWASLPQLVVHLISEKIKSIADYVRFRAVCSPWRSASLSKPRHLPPQLPWLMNPRWLPLNGDNDGIRLFYNHWQSKIHKLHLPETIDMKCFASYRGWLLVGTVLGSKVFLLNPLTQDRIHLPPFKTPVKHIRDCWDNFCNDFFIKYAGFSIGKMTFSTDLTDRDCLIMVLLHHWRLILCCQVGDSCWTRVNICPNRLPEYVDATYYNGQFYLLYKKAMEIIESHKPNKRIVYDFEPELEVFDGCSLEGELGVYMIGSSTLKEGINMFQFQEQPFKLKLMTNTNNRVLFNSSYVWFDLCSDDWGSSLDGDSMYMDFQYARRVWGGNRHGVWFQPSFV</sequence>
<dbReference type="InterPro" id="IPR005174">
    <property type="entry name" value="KIB1-4_b-propeller"/>
</dbReference>
<dbReference type="AlphaFoldDB" id="A0A9Q0CKX1"/>
<name>A0A9Q0CKX1_9POAL</name>
<dbReference type="OrthoDB" id="642536at2759"/>
<evidence type="ECO:0000259" key="1">
    <source>
        <dbReference type="Pfam" id="PF03478"/>
    </source>
</evidence>
<organism evidence="2 3">
    <name type="scientific">Rhynchospora breviuscula</name>
    <dbReference type="NCBI Taxonomy" id="2022672"/>
    <lineage>
        <taxon>Eukaryota</taxon>
        <taxon>Viridiplantae</taxon>
        <taxon>Streptophyta</taxon>
        <taxon>Embryophyta</taxon>
        <taxon>Tracheophyta</taxon>
        <taxon>Spermatophyta</taxon>
        <taxon>Magnoliopsida</taxon>
        <taxon>Liliopsida</taxon>
        <taxon>Poales</taxon>
        <taxon>Cyperaceae</taxon>
        <taxon>Cyperoideae</taxon>
        <taxon>Rhynchosporeae</taxon>
        <taxon>Rhynchospora</taxon>
    </lineage>
</organism>
<dbReference type="EMBL" id="JAMQYH010000003">
    <property type="protein sequence ID" value="KAJ1695867.1"/>
    <property type="molecule type" value="Genomic_DNA"/>
</dbReference>
<comment type="caution">
    <text evidence="2">The sequence shown here is derived from an EMBL/GenBank/DDBJ whole genome shotgun (WGS) entry which is preliminary data.</text>
</comment>
<dbReference type="InterPro" id="IPR050942">
    <property type="entry name" value="F-box_BR-signaling"/>
</dbReference>
<accession>A0A9Q0CKX1</accession>
<dbReference type="Pfam" id="PF03478">
    <property type="entry name" value="Beta-prop_KIB1-4"/>
    <property type="match status" value="1"/>
</dbReference>
<evidence type="ECO:0000313" key="3">
    <source>
        <dbReference type="Proteomes" id="UP001151287"/>
    </source>
</evidence>
<dbReference type="Proteomes" id="UP001151287">
    <property type="component" value="Unassembled WGS sequence"/>
</dbReference>
<protein>
    <recommendedName>
        <fullName evidence="1">KIB1-4 beta-propeller domain-containing protein</fullName>
    </recommendedName>
</protein>
<keyword evidence="3" id="KW-1185">Reference proteome</keyword>
<reference evidence="2" key="1">
    <citation type="journal article" date="2022" name="Cell">
        <title>Repeat-based holocentromeres influence genome architecture and karyotype evolution.</title>
        <authorList>
            <person name="Hofstatter P.G."/>
            <person name="Thangavel G."/>
            <person name="Lux T."/>
            <person name="Neumann P."/>
            <person name="Vondrak T."/>
            <person name="Novak P."/>
            <person name="Zhang M."/>
            <person name="Costa L."/>
            <person name="Castellani M."/>
            <person name="Scott A."/>
            <person name="Toegelov H."/>
            <person name="Fuchs J."/>
            <person name="Mata-Sucre Y."/>
            <person name="Dias Y."/>
            <person name="Vanzela A.L.L."/>
            <person name="Huettel B."/>
            <person name="Almeida C.C.S."/>
            <person name="Simkova H."/>
            <person name="Souza G."/>
            <person name="Pedrosa-Harand A."/>
            <person name="Macas J."/>
            <person name="Mayer K.F.X."/>
            <person name="Houben A."/>
            <person name="Marques A."/>
        </authorList>
    </citation>
    <scope>NUCLEOTIDE SEQUENCE</scope>
    <source>
        <strain evidence="2">RhyBre1mFocal</strain>
    </source>
</reference>
<dbReference type="PANTHER" id="PTHR44259">
    <property type="entry name" value="OS07G0183000 PROTEIN-RELATED"/>
    <property type="match status" value="1"/>
</dbReference>
<gene>
    <name evidence="2" type="ORF">LUZ63_012565</name>
</gene>
<dbReference type="PANTHER" id="PTHR44259:SF114">
    <property type="entry name" value="OS06G0707300 PROTEIN"/>
    <property type="match status" value="1"/>
</dbReference>
<proteinExistence type="predicted"/>